<name>A0AA39WB06_ACESA</name>
<sequence>MMHVPRNERINLHDPRTSRAHVPLTSRKKSVSPRWIRRDEYLCNIAQIALKANSSNMWYLDSGCSRHMMGNKSFFETLVMEEGGCVTFGNGSKKRVVGKGTIFIPGLPSLSNALFVDGLKANLAEAVNTACYIGNRVFLRPSTRQTSYELWRDRKPNVSYFHSFRSKCYILNDRDQLGKFDAKSDEGIFIGYALNSRGYRVFNLKTRSVMESSNVVIDDERLKSIDHKEEVARENDSLLEKVMETPNDRTSNLDEEVTQPLDRDPLLDSNEPAP</sequence>
<feature type="compositionally biased region" description="Basic and acidic residues" evidence="2">
    <location>
        <begin position="1"/>
        <end position="17"/>
    </location>
</feature>
<keyword evidence="1" id="KW-0645">Protease</keyword>
<reference evidence="5" key="2">
    <citation type="submission" date="2023-06" db="EMBL/GenBank/DDBJ databases">
        <authorList>
            <person name="Swenson N.G."/>
            <person name="Wegrzyn J.L."/>
            <person name="Mcevoy S.L."/>
        </authorList>
    </citation>
    <scope>NUCLEOTIDE SEQUENCE</scope>
    <source>
        <strain evidence="5">NS2018</strain>
        <tissue evidence="5">Leaf</tissue>
    </source>
</reference>
<feature type="region of interest" description="Disordered" evidence="2">
    <location>
        <begin position="234"/>
        <end position="274"/>
    </location>
</feature>
<feature type="domain" description="Retrovirus-related Pol polyprotein from transposon TNT 1-94-like beta-barrel" evidence="3">
    <location>
        <begin position="58"/>
        <end position="123"/>
    </location>
</feature>
<dbReference type="InterPro" id="IPR054722">
    <property type="entry name" value="PolX-like_BBD"/>
</dbReference>
<dbReference type="PANTHER" id="PTHR42648">
    <property type="entry name" value="TRANSPOSASE, PUTATIVE-RELATED"/>
    <property type="match status" value="1"/>
</dbReference>
<dbReference type="PANTHER" id="PTHR42648:SF21">
    <property type="entry name" value="CYSTEINE-RICH RLK (RECEPTOR-LIKE PROTEIN KINASE) 8"/>
    <property type="match status" value="1"/>
</dbReference>
<dbReference type="GO" id="GO:0008233">
    <property type="term" value="F:peptidase activity"/>
    <property type="evidence" value="ECO:0007669"/>
    <property type="project" value="UniProtKB-KW"/>
</dbReference>
<keyword evidence="6" id="KW-1185">Reference proteome</keyword>
<dbReference type="EMBL" id="JAUESC010000001">
    <property type="protein sequence ID" value="KAK0608905.1"/>
    <property type="molecule type" value="Genomic_DNA"/>
</dbReference>
<comment type="caution">
    <text evidence="5">The sequence shown here is derived from an EMBL/GenBank/DDBJ whole genome shotgun (WGS) entry which is preliminary data.</text>
</comment>
<accession>A0AA39WB06</accession>
<dbReference type="AlphaFoldDB" id="A0AA39WB06"/>
<evidence type="ECO:0000259" key="3">
    <source>
        <dbReference type="Pfam" id="PF22936"/>
    </source>
</evidence>
<evidence type="ECO:0008006" key="7">
    <source>
        <dbReference type="Google" id="ProtNLM"/>
    </source>
</evidence>
<organism evidence="5 6">
    <name type="scientific">Acer saccharum</name>
    <name type="common">Sugar maple</name>
    <dbReference type="NCBI Taxonomy" id="4024"/>
    <lineage>
        <taxon>Eukaryota</taxon>
        <taxon>Viridiplantae</taxon>
        <taxon>Streptophyta</taxon>
        <taxon>Embryophyta</taxon>
        <taxon>Tracheophyta</taxon>
        <taxon>Spermatophyta</taxon>
        <taxon>Magnoliopsida</taxon>
        <taxon>eudicotyledons</taxon>
        <taxon>Gunneridae</taxon>
        <taxon>Pentapetalae</taxon>
        <taxon>rosids</taxon>
        <taxon>malvids</taxon>
        <taxon>Sapindales</taxon>
        <taxon>Sapindaceae</taxon>
        <taxon>Hippocastanoideae</taxon>
        <taxon>Acereae</taxon>
        <taxon>Acer</taxon>
    </lineage>
</organism>
<keyword evidence="1" id="KW-0378">Hydrolase</keyword>
<dbReference type="InterPro" id="IPR039537">
    <property type="entry name" value="Retrotran_Ty1/copia-like"/>
</dbReference>
<gene>
    <name evidence="5" type="ORF">LWI29_037846</name>
</gene>
<reference evidence="5" key="1">
    <citation type="journal article" date="2022" name="Plant J.">
        <title>Strategies of tolerance reflected in two North American maple genomes.</title>
        <authorList>
            <person name="McEvoy S.L."/>
            <person name="Sezen U.U."/>
            <person name="Trouern-Trend A."/>
            <person name="McMahon S.M."/>
            <person name="Schaberg P.G."/>
            <person name="Yang J."/>
            <person name="Wegrzyn J.L."/>
            <person name="Swenson N.G."/>
        </authorList>
    </citation>
    <scope>NUCLEOTIDE SEQUENCE</scope>
    <source>
        <strain evidence="5">NS2018</strain>
    </source>
</reference>
<evidence type="ECO:0000256" key="2">
    <source>
        <dbReference type="SAM" id="MobiDB-lite"/>
    </source>
</evidence>
<proteinExistence type="predicted"/>
<evidence type="ECO:0000313" key="5">
    <source>
        <dbReference type="EMBL" id="KAK0608905.1"/>
    </source>
</evidence>
<dbReference type="Pfam" id="PF22936">
    <property type="entry name" value="Pol_BBD"/>
    <property type="match status" value="1"/>
</dbReference>
<feature type="domain" description="Retroviral polymerase SH3-like" evidence="4">
    <location>
        <begin position="166"/>
        <end position="222"/>
    </location>
</feature>
<evidence type="ECO:0000256" key="1">
    <source>
        <dbReference type="ARBA" id="ARBA00022670"/>
    </source>
</evidence>
<feature type="compositionally biased region" description="Basic and acidic residues" evidence="2">
    <location>
        <begin position="234"/>
        <end position="247"/>
    </location>
</feature>
<evidence type="ECO:0000259" key="4">
    <source>
        <dbReference type="Pfam" id="PF25597"/>
    </source>
</evidence>
<dbReference type="GO" id="GO:0006508">
    <property type="term" value="P:proteolysis"/>
    <property type="evidence" value="ECO:0007669"/>
    <property type="project" value="UniProtKB-KW"/>
</dbReference>
<protein>
    <recommendedName>
        <fullName evidence="7">Retrovirus-related Pol polyprotein from transposon TNT 1-94</fullName>
    </recommendedName>
</protein>
<dbReference type="Pfam" id="PF25597">
    <property type="entry name" value="SH3_retrovirus"/>
    <property type="match status" value="1"/>
</dbReference>
<evidence type="ECO:0000313" key="6">
    <source>
        <dbReference type="Proteomes" id="UP001168877"/>
    </source>
</evidence>
<feature type="region of interest" description="Disordered" evidence="2">
    <location>
        <begin position="1"/>
        <end position="24"/>
    </location>
</feature>
<dbReference type="Proteomes" id="UP001168877">
    <property type="component" value="Unassembled WGS sequence"/>
</dbReference>
<dbReference type="InterPro" id="IPR057670">
    <property type="entry name" value="SH3_retrovirus"/>
</dbReference>